<accession>A0A9P8C8P5</accession>
<proteinExistence type="predicted"/>
<comment type="caution">
    <text evidence="1">The sequence shown here is derived from an EMBL/GenBank/DDBJ whole genome shotgun (WGS) entry which is preliminary data.</text>
</comment>
<keyword evidence="2" id="KW-1185">Reference proteome</keyword>
<name>A0A9P8C8P5_9HELO</name>
<reference evidence="1" key="1">
    <citation type="journal article" date="2021" name="IMA Fungus">
        <title>Genomic characterization of three marine fungi, including Emericellopsis atlantica sp. nov. with signatures of a generalist lifestyle and marine biomass degradation.</title>
        <authorList>
            <person name="Hagestad O.C."/>
            <person name="Hou L."/>
            <person name="Andersen J.H."/>
            <person name="Hansen E.H."/>
            <person name="Altermark B."/>
            <person name="Li C."/>
            <person name="Kuhnert E."/>
            <person name="Cox R.J."/>
            <person name="Crous P.W."/>
            <person name="Spatafora J.W."/>
            <person name="Lail K."/>
            <person name="Amirebrahimi M."/>
            <person name="Lipzen A."/>
            <person name="Pangilinan J."/>
            <person name="Andreopoulos W."/>
            <person name="Hayes R.D."/>
            <person name="Ng V."/>
            <person name="Grigoriev I.V."/>
            <person name="Jackson S.A."/>
            <person name="Sutton T.D.S."/>
            <person name="Dobson A.D.W."/>
            <person name="Rama T."/>
        </authorList>
    </citation>
    <scope>NUCLEOTIDE SEQUENCE</scope>
    <source>
        <strain evidence="1">TRa018bII</strain>
    </source>
</reference>
<organism evidence="1 2">
    <name type="scientific">Amylocarpus encephaloides</name>
    <dbReference type="NCBI Taxonomy" id="45428"/>
    <lineage>
        <taxon>Eukaryota</taxon>
        <taxon>Fungi</taxon>
        <taxon>Dikarya</taxon>
        <taxon>Ascomycota</taxon>
        <taxon>Pezizomycotina</taxon>
        <taxon>Leotiomycetes</taxon>
        <taxon>Helotiales</taxon>
        <taxon>Helotiales incertae sedis</taxon>
        <taxon>Amylocarpus</taxon>
    </lineage>
</organism>
<dbReference type="Proteomes" id="UP000824998">
    <property type="component" value="Unassembled WGS sequence"/>
</dbReference>
<gene>
    <name evidence="1" type="ORF">BJ875DRAFT_95662</name>
</gene>
<dbReference type="EMBL" id="MU251376">
    <property type="protein sequence ID" value="KAG9238063.1"/>
    <property type="molecule type" value="Genomic_DNA"/>
</dbReference>
<evidence type="ECO:0000313" key="1">
    <source>
        <dbReference type="EMBL" id="KAG9238063.1"/>
    </source>
</evidence>
<evidence type="ECO:0000313" key="2">
    <source>
        <dbReference type="Proteomes" id="UP000824998"/>
    </source>
</evidence>
<protein>
    <submittedName>
        <fullName evidence="1">Uncharacterized protein</fullName>
    </submittedName>
</protein>
<dbReference type="AlphaFoldDB" id="A0A9P8C8P5"/>
<sequence length="100" mass="11439">MYRKGLSMHGVTCHVLVVLDATSGLKCFRLSSTPMPIEDGVFSKIGARCDVISQIVVQYLSKPQLGYMVHTLCRQIHMSYFEKWYESRQHASVQRFLVLS</sequence>